<feature type="region of interest" description="Disordered" evidence="2">
    <location>
        <begin position="148"/>
        <end position="212"/>
    </location>
</feature>
<evidence type="ECO:0000256" key="2">
    <source>
        <dbReference type="SAM" id="MobiDB-lite"/>
    </source>
</evidence>
<dbReference type="Pfam" id="PF02179">
    <property type="entry name" value="BAG"/>
    <property type="match status" value="1"/>
</dbReference>
<accession>A0ABR3JA03</accession>
<dbReference type="Gene3D" id="1.20.58.120">
    <property type="entry name" value="BAG domain"/>
    <property type="match status" value="1"/>
</dbReference>
<evidence type="ECO:0000259" key="3">
    <source>
        <dbReference type="Pfam" id="PF02179"/>
    </source>
</evidence>
<evidence type="ECO:0000313" key="4">
    <source>
        <dbReference type="EMBL" id="KAL0952504.1"/>
    </source>
</evidence>
<feature type="compositionally biased region" description="Polar residues" evidence="2">
    <location>
        <begin position="406"/>
        <end position="416"/>
    </location>
</feature>
<feature type="coiled-coil region" evidence="1">
    <location>
        <begin position="107"/>
        <end position="137"/>
    </location>
</feature>
<comment type="caution">
    <text evidence="4">The sequence shown here is derived from an EMBL/GenBank/DDBJ whole genome shotgun (WGS) entry which is preliminary data.</text>
</comment>
<reference evidence="5" key="1">
    <citation type="submission" date="2024-06" db="EMBL/GenBank/DDBJ databases">
        <title>Multi-omics analyses provide insights into the biosynthesis of the anticancer antibiotic pleurotin in Hohenbuehelia grisea.</title>
        <authorList>
            <person name="Weaver J.A."/>
            <person name="Alberti F."/>
        </authorList>
    </citation>
    <scope>NUCLEOTIDE SEQUENCE [LARGE SCALE GENOMIC DNA]</scope>
    <source>
        <strain evidence="5">T-177</strain>
    </source>
</reference>
<dbReference type="InterPro" id="IPR036533">
    <property type="entry name" value="BAG_dom_sf"/>
</dbReference>
<evidence type="ECO:0000256" key="1">
    <source>
        <dbReference type="SAM" id="Coils"/>
    </source>
</evidence>
<dbReference type="Proteomes" id="UP001556367">
    <property type="component" value="Unassembled WGS sequence"/>
</dbReference>
<dbReference type="EMBL" id="JASNQZ010000010">
    <property type="protein sequence ID" value="KAL0952504.1"/>
    <property type="molecule type" value="Genomic_DNA"/>
</dbReference>
<dbReference type="SUPFAM" id="SSF63491">
    <property type="entry name" value="BAG domain"/>
    <property type="match status" value="1"/>
</dbReference>
<organism evidence="4 5">
    <name type="scientific">Hohenbuehelia grisea</name>
    <dbReference type="NCBI Taxonomy" id="104357"/>
    <lineage>
        <taxon>Eukaryota</taxon>
        <taxon>Fungi</taxon>
        <taxon>Dikarya</taxon>
        <taxon>Basidiomycota</taxon>
        <taxon>Agaricomycotina</taxon>
        <taxon>Agaricomycetes</taxon>
        <taxon>Agaricomycetidae</taxon>
        <taxon>Agaricales</taxon>
        <taxon>Pleurotineae</taxon>
        <taxon>Pleurotaceae</taxon>
        <taxon>Hohenbuehelia</taxon>
    </lineage>
</organism>
<gene>
    <name evidence="4" type="ORF">HGRIS_006766</name>
</gene>
<dbReference type="InterPro" id="IPR003103">
    <property type="entry name" value="BAG_domain"/>
</dbReference>
<keyword evidence="1" id="KW-0175">Coiled coil</keyword>
<keyword evidence="5" id="KW-1185">Reference proteome</keyword>
<sequence length="484" mass="53987">MFAYNPYASSSYYDPYHQYTSPYAQARALAEERARARARAQAQLEAEARARAAQQRLRDQYLIHGYEEDQDPDEDDYYGPSAGSYAPYGYSPAYESGYGLSPRERAYLQAKRRQQALEAERERKARDELLRARLEEAARREHAMRAYEEAEMARQRRTPSPQSKRRTVPVRSPSPEACHQTRQQTSSATRPSRSPSPPPSQHTSSTPTYTEAHHTAASIIQRAFRVHSSLRQAALLRAEFAQLKAGFSFPATVDFQSPDGGILSLDSHLSHPVDADASSDTFPKLAYTHANVPLHAYTEALNRLLVRLDGVESFGDRRVRDARKEVVRIVEAEAADVEKWWQGIWEGYRKKPVVDESSAVEDEEMEVDAQLVEADADSSSNMPSSALGRVVEISAHSVDEPMSPSDADTNEQSLSSHPPGPETSEHEFSNQDVQSGSEYEVVNEPLTPSDSVNSVYPAVSGALCSKEGEESTTREIMLEQNSNV</sequence>
<evidence type="ECO:0000313" key="5">
    <source>
        <dbReference type="Proteomes" id="UP001556367"/>
    </source>
</evidence>
<name>A0ABR3JA03_9AGAR</name>
<feature type="compositionally biased region" description="Low complexity" evidence="2">
    <location>
        <begin position="180"/>
        <end position="193"/>
    </location>
</feature>
<proteinExistence type="predicted"/>
<feature type="compositionally biased region" description="Basic and acidic residues" evidence="2">
    <location>
        <begin position="466"/>
        <end position="477"/>
    </location>
</feature>
<protein>
    <recommendedName>
        <fullName evidence="3">BAG domain-containing protein</fullName>
    </recommendedName>
</protein>
<feature type="domain" description="BAG" evidence="3">
    <location>
        <begin position="297"/>
        <end position="332"/>
    </location>
</feature>
<feature type="region of interest" description="Disordered" evidence="2">
    <location>
        <begin position="398"/>
        <end position="484"/>
    </location>
</feature>